<evidence type="ECO:0000256" key="6">
    <source>
        <dbReference type="ARBA" id="ARBA00022679"/>
    </source>
</evidence>
<feature type="transmembrane region" description="Helical" evidence="9">
    <location>
        <begin position="532"/>
        <end position="550"/>
    </location>
</feature>
<keyword evidence="9" id="KW-0472">Membrane</keyword>
<feature type="transmembrane region" description="Helical" evidence="9">
    <location>
        <begin position="556"/>
        <end position="575"/>
    </location>
</feature>
<dbReference type="Gene3D" id="3.90.870.10">
    <property type="entry name" value="DHBP synthase"/>
    <property type="match status" value="1"/>
</dbReference>
<sequence>MPAQIQFKTALSSSFLVQSVLFVLLSVNSTYSVASGTDLFPAFTFGTLLVAASVAILLTEFTAQQNKKQVTSAIIILISTLWMGVGLNDIWYDVLEVTRDNYTDVDISESEALVPGYASFCIIFILLLIINVASKSNRSLSVLLLVLSTLLVFRILETYTNIQGSHVLFILLCLISVFMFVSFANFHSVSSNIISPVDKTKVRPPQSKVAQSYLEHVVYFGLNVVAYSVFASLSTTVLVDVSCSIAWLLSVGIVLLTSGISFLRRDSYFFQNNLIISGSFWVSVSANFVLTELFNETFTLKVPVTVAISLASTILCLNNFKRSPLISLTYVCIILITIALAAGGSKGVFLEVIGWIGFIASVYGFAAYVCQCYQLTYRIPTFEFLSKLACFKRTNELCCKICLKRENNSSTHNKMFGYSKYLEAEDLGFAASAIAALSSAWPESGSDVHSVSWVVGFGGIVLFLVGFISFSRGKTFESCVFITCALFWSIWGPLRPFYSPTGTFSTNIGCVSFLFISLVLTSLSLTVNKASVFQTSLFALIVLNFLLHNLDISGTRIFELVVIIAYTLVCFYICLSKYLSISFETDVLTLGKPILQISYLHTEGSKALWAECRRATGVNAIANLLKEGKICGIPSDTVYVLVAACNKPEAVKRAYHTKKQADDRPMSIWISDTKQIESAKEQLGSILWDFMHEVWPSNISLVVPRGEWTDLFGLGDAAQHVGRKDSIAVRMPNNSIVCYLISQTGPIAVTSANPTGEADTTHHLQVIAKLGLKNCDGILCDGPSPENAASTVVDCRNINERKIGFFRIGLTPKSKVQEIFQRVLERHQVSKFQSSDFSDPSIQVDARKTIGGKSPLTQNGKVNPAFDED</sequence>
<feature type="transmembrane region" description="Helical" evidence="9">
    <location>
        <begin position="325"/>
        <end position="342"/>
    </location>
</feature>
<dbReference type="GO" id="GO:0003725">
    <property type="term" value="F:double-stranded RNA binding"/>
    <property type="evidence" value="ECO:0007669"/>
    <property type="project" value="InterPro"/>
</dbReference>
<dbReference type="PROSITE" id="PS51163">
    <property type="entry name" value="YRDC"/>
    <property type="match status" value="1"/>
</dbReference>
<feature type="transmembrane region" description="Helical" evidence="9">
    <location>
        <begin position="478"/>
        <end position="498"/>
    </location>
</feature>
<feature type="transmembrane region" description="Helical" evidence="9">
    <location>
        <begin position="217"/>
        <end position="239"/>
    </location>
</feature>
<dbReference type="GO" id="GO:0006450">
    <property type="term" value="P:regulation of translational fidelity"/>
    <property type="evidence" value="ECO:0007669"/>
    <property type="project" value="TreeGrafter"/>
</dbReference>
<evidence type="ECO:0000256" key="4">
    <source>
        <dbReference type="ARBA" id="ARBA00015492"/>
    </source>
</evidence>
<feature type="transmembrane region" description="Helical" evidence="9">
    <location>
        <begin position="168"/>
        <end position="186"/>
    </location>
</feature>
<feature type="transmembrane region" description="Helical" evidence="9">
    <location>
        <begin position="39"/>
        <end position="58"/>
    </location>
</feature>
<feature type="transmembrane region" description="Helical" evidence="9">
    <location>
        <begin position="300"/>
        <end position="318"/>
    </location>
</feature>
<evidence type="ECO:0000259" key="10">
    <source>
        <dbReference type="PROSITE" id="PS51163"/>
    </source>
</evidence>
<feature type="transmembrane region" description="Helical" evidence="9">
    <location>
        <begin position="140"/>
        <end position="156"/>
    </location>
</feature>
<evidence type="ECO:0000313" key="11">
    <source>
        <dbReference type="EMBL" id="KAK3091651.1"/>
    </source>
</evidence>
<dbReference type="EC" id="2.7.7.87" evidence="3"/>
<keyword evidence="9" id="KW-1133">Transmembrane helix</keyword>
<dbReference type="InterPro" id="IPR017945">
    <property type="entry name" value="DHBP_synth_RibB-like_a/b_dom"/>
</dbReference>
<evidence type="ECO:0000256" key="8">
    <source>
        <dbReference type="SAM" id="MobiDB-lite"/>
    </source>
</evidence>
<feature type="transmembrane region" description="Helical" evidence="9">
    <location>
        <begin position="275"/>
        <end position="294"/>
    </location>
</feature>
<comment type="catalytic activity">
    <reaction evidence="7">
        <text>L-threonine + hydrogencarbonate + ATP = L-threonylcarbamoyladenylate + diphosphate + H2O</text>
        <dbReference type="Rhea" id="RHEA:36407"/>
        <dbReference type="ChEBI" id="CHEBI:15377"/>
        <dbReference type="ChEBI" id="CHEBI:17544"/>
        <dbReference type="ChEBI" id="CHEBI:30616"/>
        <dbReference type="ChEBI" id="CHEBI:33019"/>
        <dbReference type="ChEBI" id="CHEBI:57926"/>
        <dbReference type="ChEBI" id="CHEBI:73682"/>
        <dbReference type="EC" id="2.7.7.87"/>
    </reaction>
</comment>
<keyword evidence="12" id="KW-1185">Reference proteome</keyword>
<keyword evidence="5" id="KW-0963">Cytoplasm</keyword>
<evidence type="ECO:0000256" key="5">
    <source>
        <dbReference type="ARBA" id="ARBA00022490"/>
    </source>
</evidence>
<feature type="transmembrane region" description="Helical" evidence="9">
    <location>
        <begin position="245"/>
        <end position="263"/>
    </location>
</feature>
<feature type="region of interest" description="Disordered" evidence="8">
    <location>
        <begin position="847"/>
        <end position="869"/>
    </location>
</feature>
<evidence type="ECO:0000256" key="7">
    <source>
        <dbReference type="ARBA" id="ARBA00048366"/>
    </source>
</evidence>
<evidence type="ECO:0000256" key="3">
    <source>
        <dbReference type="ARBA" id="ARBA00012584"/>
    </source>
</evidence>
<dbReference type="GO" id="GO:0000049">
    <property type="term" value="F:tRNA binding"/>
    <property type="evidence" value="ECO:0007669"/>
    <property type="project" value="TreeGrafter"/>
</dbReference>
<dbReference type="PANTHER" id="PTHR17490">
    <property type="entry name" value="SUA5"/>
    <property type="match status" value="1"/>
</dbReference>
<dbReference type="Pfam" id="PF01300">
    <property type="entry name" value="Sua5_yciO_yrdC"/>
    <property type="match status" value="1"/>
</dbReference>
<evidence type="ECO:0000256" key="1">
    <source>
        <dbReference type="ARBA" id="ARBA00004496"/>
    </source>
</evidence>
<feature type="transmembrane region" description="Helical" evidence="9">
    <location>
        <begin position="453"/>
        <end position="471"/>
    </location>
</feature>
<reference evidence="11" key="1">
    <citation type="submission" date="2019-08" db="EMBL/GenBank/DDBJ databases">
        <title>The improved chromosome-level genome for the pearl oyster Pinctada fucata martensii using PacBio sequencing and Hi-C.</title>
        <authorList>
            <person name="Zheng Z."/>
        </authorList>
    </citation>
    <scope>NUCLEOTIDE SEQUENCE</scope>
    <source>
        <strain evidence="11">ZZ-2019</strain>
        <tissue evidence="11">Adductor muscle</tissue>
    </source>
</reference>
<feature type="domain" description="YrdC-like" evidence="10">
    <location>
        <begin position="615"/>
        <end position="811"/>
    </location>
</feature>
<name>A0AA88Y8Y5_PINIB</name>
<dbReference type="GO" id="GO:0061710">
    <property type="term" value="F:L-threonylcarbamoyladenylate synthase"/>
    <property type="evidence" value="ECO:0007669"/>
    <property type="project" value="UniProtKB-EC"/>
</dbReference>
<keyword evidence="9" id="KW-0812">Transmembrane</keyword>
<evidence type="ECO:0000256" key="9">
    <source>
        <dbReference type="SAM" id="Phobius"/>
    </source>
</evidence>
<comment type="subcellular location">
    <subcellularLocation>
        <location evidence="1">Cytoplasm</location>
    </subcellularLocation>
</comment>
<dbReference type="SUPFAM" id="SSF55821">
    <property type="entry name" value="YrdC/RibB"/>
    <property type="match status" value="1"/>
</dbReference>
<feature type="transmembrane region" description="Helical" evidence="9">
    <location>
        <begin position="348"/>
        <end position="370"/>
    </location>
</feature>
<accession>A0AA88Y8Y5</accession>
<dbReference type="Proteomes" id="UP001186944">
    <property type="component" value="Unassembled WGS sequence"/>
</dbReference>
<dbReference type="PANTHER" id="PTHR17490:SF17">
    <property type="entry name" value="THREONYLCARBAMOYL-AMP SYNTHASE"/>
    <property type="match status" value="1"/>
</dbReference>
<organism evidence="11 12">
    <name type="scientific">Pinctada imbricata</name>
    <name type="common">Atlantic pearl-oyster</name>
    <name type="synonym">Pinctada martensii</name>
    <dbReference type="NCBI Taxonomy" id="66713"/>
    <lineage>
        <taxon>Eukaryota</taxon>
        <taxon>Metazoa</taxon>
        <taxon>Spiralia</taxon>
        <taxon>Lophotrochozoa</taxon>
        <taxon>Mollusca</taxon>
        <taxon>Bivalvia</taxon>
        <taxon>Autobranchia</taxon>
        <taxon>Pteriomorphia</taxon>
        <taxon>Pterioida</taxon>
        <taxon>Pterioidea</taxon>
        <taxon>Pteriidae</taxon>
        <taxon>Pinctada</taxon>
    </lineage>
</organism>
<comment type="caution">
    <text evidence="11">The sequence shown here is derived from an EMBL/GenBank/DDBJ whole genome shotgun (WGS) entry which is preliminary data.</text>
</comment>
<dbReference type="InterPro" id="IPR050156">
    <property type="entry name" value="TC-AMP_synthase_SUA5"/>
</dbReference>
<evidence type="ECO:0000256" key="2">
    <source>
        <dbReference type="ARBA" id="ARBA00007663"/>
    </source>
</evidence>
<dbReference type="EMBL" id="VSWD01000010">
    <property type="protein sequence ID" value="KAK3091651.1"/>
    <property type="molecule type" value="Genomic_DNA"/>
</dbReference>
<comment type="similarity">
    <text evidence="2">Belongs to the SUA5 family.</text>
</comment>
<evidence type="ECO:0000313" key="12">
    <source>
        <dbReference type="Proteomes" id="UP001186944"/>
    </source>
</evidence>
<feature type="transmembrane region" description="Helical" evidence="9">
    <location>
        <begin position="504"/>
        <end position="525"/>
    </location>
</feature>
<dbReference type="InterPro" id="IPR006070">
    <property type="entry name" value="Sua5-like_dom"/>
</dbReference>
<dbReference type="AlphaFoldDB" id="A0AA88Y8Y5"/>
<protein>
    <recommendedName>
        <fullName evidence="4">Threonylcarbamoyl-AMP synthase</fullName>
        <ecNumber evidence="3">2.7.7.87</ecNumber>
    </recommendedName>
</protein>
<feature type="transmembrane region" description="Helical" evidence="9">
    <location>
        <begin position="70"/>
        <end position="92"/>
    </location>
</feature>
<dbReference type="GO" id="GO:0005737">
    <property type="term" value="C:cytoplasm"/>
    <property type="evidence" value="ECO:0007669"/>
    <property type="project" value="UniProtKB-SubCell"/>
</dbReference>
<feature type="transmembrane region" description="Helical" evidence="9">
    <location>
        <begin position="112"/>
        <end position="133"/>
    </location>
</feature>
<proteinExistence type="inferred from homology"/>
<keyword evidence="6" id="KW-0808">Transferase</keyword>
<dbReference type="FunFam" id="3.90.870.10:FF:000010">
    <property type="entry name" value="Si:ch211-153b23.4"/>
    <property type="match status" value="1"/>
</dbReference>
<gene>
    <name evidence="11" type="ORF">FSP39_021573</name>
</gene>